<feature type="region of interest" description="Disordered" evidence="1">
    <location>
        <begin position="1"/>
        <end position="20"/>
    </location>
</feature>
<dbReference type="AlphaFoldDB" id="A0AAD3H6E9"/>
<feature type="region of interest" description="Disordered" evidence="1">
    <location>
        <begin position="169"/>
        <end position="240"/>
    </location>
</feature>
<comment type="caution">
    <text evidence="2">The sequence shown here is derived from an EMBL/GenBank/DDBJ whole genome shotgun (WGS) entry which is preliminary data.</text>
</comment>
<dbReference type="EMBL" id="BLLK01000045">
    <property type="protein sequence ID" value="GFH51649.1"/>
    <property type="molecule type" value="Genomic_DNA"/>
</dbReference>
<feature type="compositionally biased region" description="Acidic residues" evidence="1">
    <location>
        <begin position="227"/>
        <end position="236"/>
    </location>
</feature>
<dbReference type="Proteomes" id="UP001054902">
    <property type="component" value="Unassembled WGS sequence"/>
</dbReference>
<feature type="compositionally biased region" description="Basic and acidic residues" evidence="1">
    <location>
        <begin position="169"/>
        <end position="211"/>
    </location>
</feature>
<evidence type="ECO:0000313" key="3">
    <source>
        <dbReference type="Proteomes" id="UP001054902"/>
    </source>
</evidence>
<name>A0AAD3H6E9_9STRA</name>
<dbReference type="PANTHER" id="PTHR22876">
    <property type="entry name" value="ZGC:101016"/>
    <property type="match status" value="1"/>
</dbReference>
<reference evidence="2 3" key="1">
    <citation type="journal article" date="2021" name="Sci. Rep.">
        <title>The genome of the diatom Chaetoceros tenuissimus carries an ancient integrated fragment of an extant virus.</title>
        <authorList>
            <person name="Hongo Y."/>
            <person name="Kimura K."/>
            <person name="Takaki Y."/>
            <person name="Yoshida Y."/>
            <person name="Baba S."/>
            <person name="Kobayashi G."/>
            <person name="Nagasaki K."/>
            <person name="Hano T."/>
            <person name="Tomaru Y."/>
        </authorList>
    </citation>
    <scope>NUCLEOTIDE SEQUENCE [LARGE SCALE GENOMIC DNA]</scope>
    <source>
        <strain evidence="2 3">NIES-3715</strain>
    </source>
</reference>
<organism evidence="2 3">
    <name type="scientific">Chaetoceros tenuissimus</name>
    <dbReference type="NCBI Taxonomy" id="426638"/>
    <lineage>
        <taxon>Eukaryota</taxon>
        <taxon>Sar</taxon>
        <taxon>Stramenopiles</taxon>
        <taxon>Ochrophyta</taxon>
        <taxon>Bacillariophyta</taxon>
        <taxon>Coscinodiscophyceae</taxon>
        <taxon>Chaetocerotophycidae</taxon>
        <taxon>Chaetocerotales</taxon>
        <taxon>Chaetocerotaceae</taxon>
        <taxon>Chaetoceros</taxon>
    </lineage>
</organism>
<feature type="compositionally biased region" description="Basic residues" evidence="1">
    <location>
        <begin position="1"/>
        <end position="11"/>
    </location>
</feature>
<keyword evidence="3" id="KW-1185">Reference proteome</keyword>
<evidence type="ECO:0000313" key="2">
    <source>
        <dbReference type="EMBL" id="GFH51649.1"/>
    </source>
</evidence>
<dbReference type="InterPro" id="IPR019351">
    <property type="entry name" value="DUF2039"/>
</dbReference>
<accession>A0AAD3H6E9</accession>
<evidence type="ECO:0000256" key="1">
    <source>
        <dbReference type="SAM" id="MobiDB-lite"/>
    </source>
</evidence>
<proteinExistence type="predicted"/>
<protein>
    <submittedName>
        <fullName evidence="2">Uncharacterized protein</fullName>
    </submittedName>
</protein>
<sequence length="265" mass="30527">MPPKKKGRKPAHQNTFSFKHNPKSKLTEKILASPNTGVCRRCYDKIEWRKQYRKYKPLTQPSKCNICMNRNITAAYHTICKGCSRSERGFNKMKSLTVTGSDTNENGDNQEETYSDDFVVCAICCKDRALPEDGEGSGVDQEVDDLITKMEEKLGRPLKLRESKAIERKVERTREREKQAAKEERRRLREEVEAAAKTEKNDEKEENKSSQEEEEQDVNIQEKDLMSDENDSDEEDPFLKAIGARDISSLTGEAYQKYLLSKESK</sequence>
<dbReference type="Pfam" id="PF10217">
    <property type="entry name" value="DUF2039"/>
    <property type="match status" value="1"/>
</dbReference>
<dbReference type="PANTHER" id="PTHR22876:SF5">
    <property type="entry name" value="CHROMOSOME 9 OPEN READING FRAME 85"/>
    <property type="match status" value="1"/>
</dbReference>
<gene>
    <name evidence="2" type="ORF">CTEN210_08125</name>
</gene>